<dbReference type="Pfam" id="PF11719">
    <property type="entry name" value="Drc1-Sld2"/>
    <property type="match status" value="1"/>
</dbReference>
<keyword evidence="10" id="KW-1185">Reference proteome</keyword>
<dbReference type="Proteomes" id="UP000283269">
    <property type="component" value="Unassembled WGS sequence"/>
</dbReference>
<keyword evidence="5 7" id="KW-0539">Nucleus</keyword>
<feature type="compositionally biased region" description="Polar residues" evidence="8">
    <location>
        <begin position="50"/>
        <end position="68"/>
    </location>
</feature>
<evidence type="ECO:0000313" key="9">
    <source>
        <dbReference type="EMBL" id="PPQ67102.1"/>
    </source>
</evidence>
<dbReference type="GO" id="GO:0031261">
    <property type="term" value="C:DNA replication preinitiation complex"/>
    <property type="evidence" value="ECO:0007669"/>
    <property type="project" value="TreeGrafter"/>
</dbReference>
<dbReference type="GO" id="GO:0003697">
    <property type="term" value="F:single-stranded DNA binding"/>
    <property type="evidence" value="ECO:0007669"/>
    <property type="project" value="TreeGrafter"/>
</dbReference>
<evidence type="ECO:0000256" key="6">
    <source>
        <dbReference type="ARBA" id="ARBA00023306"/>
    </source>
</evidence>
<dbReference type="GO" id="GO:0000727">
    <property type="term" value="P:double-strand break repair via break-induced replication"/>
    <property type="evidence" value="ECO:0007669"/>
    <property type="project" value="TreeGrafter"/>
</dbReference>
<dbReference type="InterPro" id="IPR040203">
    <property type="entry name" value="Sld2"/>
</dbReference>
<dbReference type="STRING" id="93625.A0A409VLF7"/>
<comment type="subcellular location">
    <subcellularLocation>
        <location evidence="1 7">Nucleus</location>
    </subcellularLocation>
</comment>
<dbReference type="InParanoid" id="A0A409VLF7"/>
<feature type="compositionally biased region" description="Basic and acidic residues" evidence="8">
    <location>
        <begin position="110"/>
        <end position="124"/>
    </location>
</feature>
<comment type="similarity">
    <text evidence="2 7">Belongs to the SLD2 family.</text>
</comment>
<dbReference type="InterPro" id="IPR021110">
    <property type="entry name" value="DNA_rep_checkpnt_protein"/>
</dbReference>
<dbReference type="GO" id="GO:0006270">
    <property type="term" value="P:DNA replication initiation"/>
    <property type="evidence" value="ECO:0007669"/>
    <property type="project" value="UniProtKB-UniRule"/>
</dbReference>
<evidence type="ECO:0000256" key="8">
    <source>
        <dbReference type="SAM" id="MobiDB-lite"/>
    </source>
</evidence>
<dbReference type="GO" id="GO:1902977">
    <property type="term" value="P:mitotic DNA replication preinitiation complex assembly"/>
    <property type="evidence" value="ECO:0007669"/>
    <property type="project" value="TreeGrafter"/>
</dbReference>
<evidence type="ECO:0000256" key="1">
    <source>
        <dbReference type="ARBA" id="ARBA00004123"/>
    </source>
</evidence>
<feature type="region of interest" description="Disordered" evidence="8">
    <location>
        <begin position="18"/>
        <end position="37"/>
    </location>
</feature>
<evidence type="ECO:0000256" key="7">
    <source>
        <dbReference type="RuleBase" id="RU367067"/>
    </source>
</evidence>
<sequence length="545" mass="60920">MSEIATVRAQIKAWERSFKDINGRPPTVDDIKQNPNIADKYKQYKKLSRAATSSNTTQASKPVASPSTPLRKKCPKDSTTLLLPKSRPIQPPTPLASFNPFSPQKKRKGKERETESVNKIDEHNPFVQPDLTKRVRKVSPDLFPVLQHSRLSSATSSLNFDLNPPLLSASAVSRARKRLRGEPVSPSPNKDKRRRVASQTTLPFSRLKWDAPSIDDNDDNLMDVESSFVDNSPMKAPIPGKSYQQLFEENTMPTNLFWIEGMDEAARNGLHSASTVNGHLKPLQRAMAPKQDSTDLATDNLDHTNSRKMSSHPIEKTALDSQSEFSINRPSSKRAFLDEEGETEVILPREKSPLIPPSPPPVGSNASFNKPGKSRANAKGIMSRKKMKTDNQTPADDDSDDHESKSKLRIIGRNAVRRQHASILQDEEVVTSDCDPILDYTRFTTPRASSQDNAQLQEGNVEIDLPDELRRVLALQPVGSRSQVSEEDRLVKGLLYGRRTNHYDPQKGGEIWDVGEDHHVDENEGNTEGEDDWEGEPVPWEVGEL</sequence>
<dbReference type="OrthoDB" id="8775810at2759"/>
<dbReference type="GO" id="GO:0003688">
    <property type="term" value="F:DNA replication origin binding"/>
    <property type="evidence" value="ECO:0007669"/>
    <property type="project" value="TreeGrafter"/>
</dbReference>
<proteinExistence type="inferred from homology"/>
<feature type="compositionally biased region" description="Polar residues" evidence="8">
    <location>
        <begin position="319"/>
        <end position="330"/>
    </location>
</feature>
<keyword evidence="6 7" id="KW-0131">Cell cycle</keyword>
<feature type="compositionally biased region" description="Basic and acidic residues" evidence="8">
    <location>
        <begin position="18"/>
        <end position="32"/>
    </location>
</feature>
<feature type="region of interest" description="Disordered" evidence="8">
    <location>
        <begin position="47"/>
        <end position="128"/>
    </location>
</feature>
<evidence type="ECO:0000256" key="5">
    <source>
        <dbReference type="ARBA" id="ARBA00023242"/>
    </source>
</evidence>
<dbReference type="EMBL" id="NHYD01003976">
    <property type="protein sequence ID" value="PPQ67102.1"/>
    <property type="molecule type" value="Genomic_DNA"/>
</dbReference>
<comment type="function">
    <text evidence="7">Has a role in the initiation of DNA replication. Required at S-phase checkpoint.</text>
</comment>
<dbReference type="Gene3D" id="1.10.10.1460">
    <property type="match status" value="1"/>
</dbReference>
<reference evidence="9 10" key="1">
    <citation type="journal article" date="2018" name="Evol. Lett.">
        <title>Horizontal gene cluster transfer increased hallucinogenic mushroom diversity.</title>
        <authorList>
            <person name="Reynolds H.T."/>
            <person name="Vijayakumar V."/>
            <person name="Gluck-Thaler E."/>
            <person name="Korotkin H.B."/>
            <person name="Matheny P.B."/>
            <person name="Slot J.C."/>
        </authorList>
    </citation>
    <scope>NUCLEOTIDE SEQUENCE [LARGE SCALE GENOMIC DNA]</scope>
    <source>
        <strain evidence="9 10">2631</strain>
    </source>
</reference>
<evidence type="ECO:0000256" key="4">
    <source>
        <dbReference type="ARBA" id="ARBA00022705"/>
    </source>
</evidence>
<evidence type="ECO:0000256" key="2">
    <source>
        <dbReference type="ARBA" id="ARBA00007276"/>
    </source>
</evidence>
<feature type="region of interest" description="Disordered" evidence="8">
    <location>
        <begin position="173"/>
        <end position="199"/>
    </location>
</feature>
<feature type="region of interest" description="Disordered" evidence="8">
    <location>
        <begin position="519"/>
        <end position="545"/>
    </location>
</feature>
<dbReference type="PANTHER" id="PTHR28124">
    <property type="entry name" value="DNA REPLICATION REGULATOR SLD2"/>
    <property type="match status" value="1"/>
</dbReference>
<feature type="compositionally biased region" description="Acidic residues" evidence="8">
    <location>
        <begin position="523"/>
        <end position="535"/>
    </location>
</feature>
<feature type="region of interest" description="Disordered" evidence="8">
    <location>
        <begin position="286"/>
        <end position="406"/>
    </location>
</feature>
<dbReference type="AlphaFoldDB" id="A0A409VLF7"/>
<comment type="caution">
    <text evidence="9">The sequence shown here is derived from an EMBL/GenBank/DDBJ whole genome shotgun (WGS) entry which is preliminary data.</text>
</comment>
<gene>
    <name evidence="9" type="ORF">CVT25_005703</name>
</gene>
<keyword evidence="4 7" id="KW-0235">DNA replication</keyword>
<dbReference type="PANTHER" id="PTHR28124:SF1">
    <property type="entry name" value="DNA REPLICATION REGULATOR SLD2"/>
    <property type="match status" value="1"/>
</dbReference>
<evidence type="ECO:0000313" key="10">
    <source>
        <dbReference type="Proteomes" id="UP000283269"/>
    </source>
</evidence>
<dbReference type="CDD" id="cd22289">
    <property type="entry name" value="RecQL4_SLD2_NTD"/>
    <property type="match status" value="1"/>
</dbReference>
<protein>
    <recommendedName>
        <fullName evidence="3 7">DNA replication regulator SLD2</fullName>
    </recommendedName>
</protein>
<evidence type="ECO:0000256" key="3">
    <source>
        <dbReference type="ARBA" id="ARBA00018363"/>
    </source>
</evidence>
<organism evidence="9 10">
    <name type="scientific">Psilocybe cyanescens</name>
    <dbReference type="NCBI Taxonomy" id="93625"/>
    <lineage>
        <taxon>Eukaryota</taxon>
        <taxon>Fungi</taxon>
        <taxon>Dikarya</taxon>
        <taxon>Basidiomycota</taxon>
        <taxon>Agaricomycotina</taxon>
        <taxon>Agaricomycetes</taxon>
        <taxon>Agaricomycetidae</taxon>
        <taxon>Agaricales</taxon>
        <taxon>Agaricineae</taxon>
        <taxon>Strophariaceae</taxon>
        <taxon>Psilocybe</taxon>
    </lineage>
</organism>
<dbReference type="FunFam" id="1.10.10.1460:FF:000001">
    <property type="entry name" value="DNA replication regulator Sld2"/>
    <property type="match status" value="1"/>
</dbReference>
<accession>A0A409VLF7</accession>
<name>A0A409VLF7_PSICY</name>